<reference evidence="1" key="1">
    <citation type="submission" date="2021-05" db="EMBL/GenBank/DDBJ databases">
        <title>Novel Bacillus species.</title>
        <authorList>
            <person name="Liu G."/>
        </authorList>
    </citation>
    <scope>NUCLEOTIDE SEQUENCE</scope>
    <source>
        <strain evidence="1 3">FJAT-50051</strain>
    </source>
</reference>
<keyword evidence="3" id="KW-1185">Reference proteome</keyword>
<evidence type="ECO:0008006" key="4">
    <source>
        <dbReference type="Google" id="ProtNLM"/>
    </source>
</evidence>
<dbReference type="EMBL" id="JAGYPE020000001">
    <property type="protein sequence ID" value="MCH6264093.1"/>
    <property type="molecule type" value="Genomic_DNA"/>
</dbReference>
<dbReference type="Gene3D" id="2.40.50.100">
    <property type="match status" value="1"/>
</dbReference>
<proteinExistence type="predicted"/>
<dbReference type="RefSeq" id="WP_213140484.1">
    <property type="nucleotide sequence ID" value="NZ_JAGYPE020000001.1"/>
</dbReference>
<name>A0A942SVE8_9BACI</name>
<evidence type="ECO:0000313" key="1">
    <source>
        <dbReference type="EMBL" id="MBS4180506.1"/>
    </source>
</evidence>
<dbReference type="AlphaFoldDB" id="A0A942SVE8"/>
<gene>
    <name evidence="2" type="ORF">KHB02_000950</name>
    <name evidence="1" type="ORF">KHB02_03765</name>
</gene>
<accession>A0A942SVE8</accession>
<protein>
    <recommendedName>
        <fullName evidence="4">Lipoyl-binding domain-containing protein</fullName>
    </recommendedName>
</protein>
<dbReference type="Proteomes" id="UP000677265">
    <property type="component" value="Unassembled WGS sequence"/>
</dbReference>
<dbReference type="EMBL" id="JAGYPE010000001">
    <property type="protein sequence ID" value="MBS4180506.1"/>
    <property type="molecule type" value="Genomic_DNA"/>
</dbReference>
<dbReference type="InterPro" id="IPR011053">
    <property type="entry name" value="Single_hybrid_motif"/>
</dbReference>
<evidence type="ECO:0000313" key="2">
    <source>
        <dbReference type="EMBL" id="MCH6264093.1"/>
    </source>
</evidence>
<comment type="caution">
    <text evidence="1">The sequence shown here is derived from an EMBL/GenBank/DDBJ whole genome shotgun (WGS) entry which is preliminary data.</text>
</comment>
<dbReference type="SUPFAM" id="SSF51230">
    <property type="entry name" value="Single hybrid motif"/>
    <property type="match status" value="1"/>
</dbReference>
<evidence type="ECO:0000313" key="3">
    <source>
        <dbReference type="Proteomes" id="UP000677265"/>
    </source>
</evidence>
<sequence>MIFKDETIYSPCSGTVEKIVTKENSHVYEWEKLFLVRAENGAIVEISFGISGYVRSIYVKKGQKVDPQTKLGIIQDDLQITGCD</sequence>
<organism evidence="1">
    <name type="scientific">Neobacillus citreus</name>
    <dbReference type="NCBI Taxonomy" id="2833578"/>
    <lineage>
        <taxon>Bacteria</taxon>
        <taxon>Bacillati</taxon>
        <taxon>Bacillota</taxon>
        <taxon>Bacilli</taxon>
        <taxon>Bacillales</taxon>
        <taxon>Bacillaceae</taxon>
        <taxon>Neobacillus</taxon>
    </lineage>
</organism>